<gene>
    <name evidence="2" type="ORF">CMC5_021930</name>
</gene>
<keyword evidence="3" id="KW-1185">Reference proteome</keyword>
<evidence type="ECO:0000256" key="1">
    <source>
        <dbReference type="SAM" id="MobiDB-lite"/>
    </source>
</evidence>
<dbReference type="InterPro" id="IPR016084">
    <property type="entry name" value="Haem_Oase-like_multi-hlx"/>
</dbReference>
<dbReference type="AlphaFoldDB" id="A0A0K1EBJ4"/>
<name>A0A0K1EBJ4_CHOCO</name>
<sequence length="289" mass="31487">MMSTELMEPASSIGLLRDVEAQRVAALTAQVAKHPVFGRMASIADVRIFMEHHVWAVWDFMSLLKSVQEAIAPTRVPWIPAEDTEAARLVNEIVTGEECDEAPGGRLASHFEVYVAAMRRAGADVAPIERFVAALRRGVSWASSLAGAGAPAASRAFVETTMEVCAGPVHGRVAALTLGREDIIPAMFSRLVRGIVGDRTGELSDLVWYLDRHVEVDGSRHGPMTLRLFERICARDEATRRESLGVAERVLAQRLALWNAVESAVDARSAEGKRGRLEGGAREAPSRRL</sequence>
<organism evidence="2 3">
    <name type="scientific">Chondromyces crocatus</name>
    <dbReference type="NCBI Taxonomy" id="52"/>
    <lineage>
        <taxon>Bacteria</taxon>
        <taxon>Pseudomonadati</taxon>
        <taxon>Myxococcota</taxon>
        <taxon>Polyangia</taxon>
        <taxon>Polyangiales</taxon>
        <taxon>Polyangiaceae</taxon>
        <taxon>Chondromyces</taxon>
    </lineage>
</organism>
<proteinExistence type="predicted"/>
<dbReference type="Gene3D" id="1.20.910.10">
    <property type="entry name" value="Heme oxygenase-like"/>
    <property type="match status" value="1"/>
</dbReference>
<dbReference type="EMBL" id="CP012159">
    <property type="protein sequence ID" value="AKT38052.1"/>
    <property type="molecule type" value="Genomic_DNA"/>
</dbReference>
<evidence type="ECO:0000313" key="2">
    <source>
        <dbReference type="EMBL" id="AKT38052.1"/>
    </source>
</evidence>
<reference evidence="2 3" key="1">
    <citation type="submission" date="2015-07" db="EMBL/GenBank/DDBJ databases">
        <title>Genome analysis of myxobacterium Chondromyces crocatus Cm c5 reveals a high potential for natural compound synthesis and the genetic basis for the loss of fruiting body formation.</title>
        <authorList>
            <person name="Zaburannyi N."/>
            <person name="Bunk B."/>
            <person name="Maier J."/>
            <person name="Overmann J."/>
            <person name="Mueller R."/>
        </authorList>
    </citation>
    <scope>NUCLEOTIDE SEQUENCE [LARGE SCALE GENOMIC DNA]</scope>
    <source>
        <strain evidence="2 3">Cm c5</strain>
    </source>
</reference>
<dbReference type="RefSeq" id="WP_050430339.1">
    <property type="nucleotide sequence ID" value="NZ_CP012159.1"/>
</dbReference>
<dbReference type="Pfam" id="PF11251">
    <property type="entry name" value="DUF3050"/>
    <property type="match status" value="1"/>
</dbReference>
<accession>A0A0K1EBJ4</accession>
<evidence type="ECO:0000313" key="3">
    <source>
        <dbReference type="Proteomes" id="UP000067626"/>
    </source>
</evidence>
<protein>
    <recommendedName>
        <fullName evidence="4">Heme oxygenase</fullName>
    </recommendedName>
</protein>
<dbReference type="Proteomes" id="UP000067626">
    <property type="component" value="Chromosome"/>
</dbReference>
<dbReference type="PATRIC" id="fig|52.7.peg.2361"/>
<dbReference type="KEGG" id="ccro:CMC5_021930"/>
<dbReference type="OrthoDB" id="9791270at2"/>
<feature type="region of interest" description="Disordered" evidence="1">
    <location>
        <begin position="269"/>
        <end position="289"/>
    </location>
</feature>
<dbReference type="InterPro" id="IPR024423">
    <property type="entry name" value="DUF3050"/>
</dbReference>
<evidence type="ECO:0008006" key="4">
    <source>
        <dbReference type="Google" id="ProtNLM"/>
    </source>
</evidence>